<name>A0A2I0V4E8_9BACI</name>
<dbReference type="EMBL" id="PDFK01000001">
    <property type="protein sequence ID" value="PKU53179.1"/>
    <property type="molecule type" value="Genomic_DNA"/>
</dbReference>
<dbReference type="Gene3D" id="3.30.470.20">
    <property type="entry name" value="ATP-grasp fold, B domain"/>
    <property type="match status" value="1"/>
</dbReference>
<dbReference type="AlphaFoldDB" id="A0A2I0V4E8"/>
<dbReference type="PROSITE" id="PS50975">
    <property type="entry name" value="ATP_GRASP"/>
    <property type="match status" value="1"/>
</dbReference>
<protein>
    <submittedName>
        <fullName evidence="3">ATP-grasp domain-containing protein</fullName>
    </submittedName>
</protein>
<feature type="domain" description="ATP-grasp" evidence="2">
    <location>
        <begin position="140"/>
        <end position="338"/>
    </location>
</feature>
<organism evidence="3 4">
    <name type="scientific">Lysinibacillus fusiformis</name>
    <dbReference type="NCBI Taxonomy" id="28031"/>
    <lineage>
        <taxon>Bacteria</taxon>
        <taxon>Bacillati</taxon>
        <taxon>Bacillota</taxon>
        <taxon>Bacilli</taxon>
        <taxon>Bacillales</taxon>
        <taxon>Bacillaceae</taxon>
        <taxon>Lysinibacillus</taxon>
    </lineage>
</organism>
<dbReference type="RefSeq" id="WP_058844646.1">
    <property type="nucleotide sequence ID" value="NZ_JAZBNI010000003.1"/>
</dbReference>
<evidence type="ECO:0000313" key="4">
    <source>
        <dbReference type="Proteomes" id="UP000234956"/>
    </source>
</evidence>
<evidence type="ECO:0000259" key="2">
    <source>
        <dbReference type="PROSITE" id="PS50975"/>
    </source>
</evidence>
<comment type="caution">
    <text evidence="3">The sequence shown here is derived from an EMBL/GenBank/DDBJ whole genome shotgun (WGS) entry which is preliminary data.</text>
</comment>
<dbReference type="Proteomes" id="UP000234956">
    <property type="component" value="Unassembled WGS sequence"/>
</dbReference>
<dbReference type="SUPFAM" id="SSF56059">
    <property type="entry name" value="Glutathione synthetase ATP-binding domain-like"/>
    <property type="match status" value="1"/>
</dbReference>
<evidence type="ECO:0000256" key="1">
    <source>
        <dbReference type="PROSITE-ProRule" id="PRU00409"/>
    </source>
</evidence>
<keyword evidence="1" id="KW-0547">Nucleotide-binding</keyword>
<proteinExistence type="predicted"/>
<accession>A0A2I0V4E8</accession>
<evidence type="ECO:0000313" key="3">
    <source>
        <dbReference type="EMBL" id="PKU53179.1"/>
    </source>
</evidence>
<dbReference type="GO" id="GO:0046872">
    <property type="term" value="F:metal ion binding"/>
    <property type="evidence" value="ECO:0007669"/>
    <property type="project" value="InterPro"/>
</dbReference>
<sequence>MTCIKEQPFLPIIIQSGQHAYGVARSFYEAYRIKSLVIEPTVKGATMRSLFLGGSQGIATQNSSILDFHYVERLDDPTHFVQALIEVAMQCQQNKLILIVCDCYYAELIIENKERLETYFILPYIDQALLKKVQTKEKFYQLCDQYKLNYPKTMIITNEHHAVSELPFQYPIIIKPSNAVTYTHCSFPEKKKIFLANNASEMQYIIRSIYRSSYEDSLIVQEFIPGDDSSIRVLDVFVGRDHKVKLMCVSNKLLEDPSPQNKGISLAVMTDYDEQLMDSIRYFLEDIGYTGFANFDMKYDARDGIYKLFEMNLRAGASSYYVTASGHNLMQYMVDDYLLGVYHERTYVQTKHLWSLLPLKTLFKHMNNEKLKLEAKRLVKEGQYTDALLYKEDMNIKRWMKLKLYNQYLHVKYSKYFNESDG</sequence>
<reference evidence="3 4" key="1">
    <citation type="submission" date="2017-10" db="EMBL/GenBank/DDBJ databases">
        <title>Draft genome of Lysinibacillus fusiformis strain Juneja, a laboratory-derived pathogen of Drosophila melanogaster.</title>
        <authorList>
            <person name="Smith B.R."/>
            <person name="Unckless R.L."/>
        </authorList>
    </citation>
    <scope>NUCLEOTIDE SEQUENCE [LARGE SCALE GENOMIC DNA]</scope>
    <source>
        <strain evidence="3 4">Juneja</strain>
    </source>
</reference>
<dbReference type="GO" id="GO:0005524">
    <property type="term" value="F:ATP binding"/>
    <property type="evidence" value="ECO:0007669"/>
    <property type="project" value="UniProtKB-UniRule"/>
</dbReference>
<dbReference type="InterPro" id="IPR011761">
    <property type="entry name" value="ATP-grasp"/>
</dbReference>
<gene>
    <name evidence="3" type="ORF">CRI88_02295</name>
</gene>
<keyword evidence="1" id="KW-0067">ATP-binding</keyword>